<gene>
    <name evidence="10" type="primary">murF</name>
    <name evidence="15" type="ORF">OI18_06590</name>
</gene>
<evidence type="ECO:0000313" key="15">
    <source>
        <dbReference type="EMBL" id="KIC95282.1"/>
    </source>
</evidence>
<feature type="domain" description="Mur ligase central" evidence="14">
    <location>
        <begin position="95"/>
        <end position="278"/>
    </location>
</feature>
<dbReference type="InterPro" id="IPR000713">
    <property type="entry name" value="Mur_ligase_N"/>
</dbReference>
<name>A0A0C1L590_9BACT</name>
<protein>
    <recommendedName>
        <fullName evidence="10 11">UDP-N-acetylmuramoyl-tripeptide--D-alanyl-D-alanine ligase</fullName>
        <ecNumber evidence="10 11">6.3.2.10</ecNumber>
    </recommendedName>
    <alternativeName>
        <fullName evidence="10">D-alanyl-D-alanine-adding enzyme</fullName>
    </alternativeName>
</protein>
<dbReference type="Proteomes" id="UP000031408">
    <property type="component" value="Unassembled WGS sequence"/>
</dbReference>
<keyword evidence="5 10" id="KW-0067">ATP-binding</keyword>
<dbReference type="InterPro" id="IPR051046">
    <property type="entry name" value="MurCDEF_CellWall_CoF430Synth"/>
</dbReference>
<dbReference type="EMBL" id="JSVC01000007">
    <property type="protein sequence ID" value="KIC95282.1"/>
    <property type="molecule type" value="Genomic_DNA"/>
</dbReference>
<feature type="binding site" evidence="10">
    <location>
        <begin position="97"/>
        <end position="103"/>
    </location>
    <ligand>
        <name>ATP</name>
        <dbReference type="ChEBI" id="CHEBI:30616"/>
    </ligand>
</feature>
<dbReference type="HAMAP" id="MF_02019">
    <property type="entry name" value="MurF"/>
    <property type="match status" value="1"/>
</dbReference>
<accession>A0A0C1L590</accession>
<feature type="domain" description="Mur ligase N-terminal catalytic" evidence="12">
    <location>
        <begin position="15"/>
        <end position="60"/>
    </location>
</feature>
<evidence type="ECO:0000256" key="10">
    <source>
        <dbReference type="HAMAP-Rule" id="MF_02019"/>
    </source>
</evidence>
<dbReference type="Gene3D" id="3.40.1190.10">
    <property type="entry name" value="Mur-like, catalytic domain"/>
    <property type="match status" value="1"/>
</dbReference>
<keyword evidence="16" id="KW-1185">Reference proteome</keyword>
<dbReference type="Pfam" id="PF01225">
    <property type="entry name" value="Mur_ligase"/>
    <property type="match status" value="1"/>
</dbReference>
<dbReference type="GO" id="GO:0008766">
    <property type="term" value="F:UDP-N-acetylmuramoylalanyl-D-glutamyl-2,6-diaminopimelate-D-alanyl-D-alanine ligase activity"/>
    <property type="evidence" value="ECO:0007669"/>
    <property type="project" value="RHEA"/>
</dbReference>
<dbReference type="Pfam" id="PF08245">
    <property type="entry name" value="Mur_ligase_M"/>
    <property type="match status" value="1"/>
</dbReference>
<dbReference type="SUPFAM" id="SSF53244">
    <property type="entry name" value="MurD-like peptide ligases, peptide-binding domain"/>
    <property type="match status" value="1"/>
</dbReference>
<dbReference type="GO" id="GO:0009252">
    <property type="term" value="P:peptidoglycan biosynthetic process"/>
    <property type="evidence" value="ECO:0007669"/>
    <property type="project" value="UniProtKB-UniRule"/>
</dbReference>
<dbReference type="Gene3D" id="3.90.190.20">
    <property type="entry name" value="Mur ligase, C-terminal domain"/>
    <property type="match status" value="1"/>
</dbReference>
<organism evidence="15 16">
    <name type="scientific">Flavihumibacter solisilvae</name>
    <dbReference type="NCBI Taxonomy" id="1349421"/>
    <lineage>
        <taxon>Bacteria</taxon>
        <taxon>Pseudomonadati</taxon>
        <taxon>Bacteroidota</taxon>
        <taxon>Chitinophagia</taxon>
        <taxon>Chitinophagales</taxon>
        <taxon>Chitinophagaceae</taxon>
        <taxon>Flavihumibacter</taxon>
    </lineage>
</organism>
<comment type="function">
    <text evidence="10 11">Involved in cell wall formation. Catalyzes the final step in the synthesis of UDP-N-acetylmuramoyl-pentapeptide, the precursor of murein.</text>
</comment>
<evidence type="ECO:0000259" key="13">
    <source>
        <dbReference type="Pfam" id="PF02875"/>
    </source>
</evidence>
<dbReference type="GO" id="GO:0005737">
    <property type="term" value="C:cytoplasm"/>
    <property type="evidence" value="ECO:0007669"/>
    <property type="project" value="UniProtKB-SubCell"/>
</dbReference>
<keyword evidence="9 10" id="KW-0961">Cell wall biogenesis/degradation</keyword>
<evidence type="ECO:0000259" key="14">
    <source>
        <dbReference type="Pfam" id="PF08245"/>
    </source>
</evidence>
<dbReference type="Gene3D" id="3.40.1390.10">
    <property type="entry name" value="MurE/MurF, N-terminal domain"/>
    <property type="match status" value="1"/>
</dbReference>
<dbReference type="EC" id="6.3.2.10" evidence="10 11"/>
<dbReference type="GO" id="GO:0051301">
    <property type="term" value="P:cell division"/>
    <property type="evidence" value="ECO:0007669"/>
    <property type="project" value="UniProtKB-KW"/>
</dbReference>
<evidence type="ECO:0000256" key="5">
    <source>
        <dbReference type="ARBA" id="ARBA00022840"/>
    </source>
</evidence>
<feature type="domain" description="Mur ligase C-terminal" evidence="13">
    <location>
        <begin position="302"/>
        <end position="383"/>
    </location>
</feature>
<dbReference type="GO" id="GO:0008360">
    <property type="term" value="P:regulation of cell shape"/>
    <property type="evidence" value="ECO:0007669"/>
    <property type="project" value="UniProtKB-KW"/>
</dbReference>
<dbReference type="InterPro" id="IPR013221">
    <property type="entry name" value="Mur_ligase_cen"/>
</dbReference>
<dbReference type="InterPro" id="IPR004101">
    <property type="entry name" value="Mur_ligase_C"/>
</dbReference>
<evidence type="ECO:0000259" key="12">
    <source>
        <dbReference type="Pfam" id="PF01225"/>
    </source>
</evidence>
<evidence type="ECO:0000256" key="1">
    <source>
        <dbReference type="ARBA" id="ARBA00022490"/>
    </source>
</evidence>
<comment type="pathway">
    <text evidence="10 11">Cell wall biogenesis; peptidoglycan biosynthesis.</text>
</comment>
<dbReference type="SUPFAM" id="SSF53623">
    <property type="entry name" value="MurD-like peptide ligases, catalytic domain"/>
    <property type="match status" value="1"/>
</dbReference>
<dbReference type="RefSeq" id="WP_039138280.1">
    <property type="nucleotide sequence ID" value="NZ_JSVC01000007.1"/>
</dbReference>
<evidence type="ECO:0000256" key="4">
    <source>
        <dbReference type="ARBA" id="ARBA00022741"/>
    </source>
</evidence>
<evidence type="ECO:0000256" key="8">
    <source>
        <dbReference type="ARBA" id="ARBA00023306"/>
    </source>
</evidence>
<dbReference type="InterPro" id="IPR036615">
    <property type="entry name" value="Mur_ligase_C_dom_sf"/>
</dbReference>
<evidence type="ECO:0000256" key="3">
    <source>
        <dbReference type="ARBA" id="ARBA00022618"/>
    </source>
</evidence>
<keyword evidence="1 10" id="KW-0963">Cytoplasm</keyword>
<dbReference type="PANTHER" id="PTHR43024">
    <property type="entry name" value="UDP-N-ACETYLMURAMOYL-TRIPEPTIDE--D-ALANYL-D-ALANINE LIGASE"/>
    <property type="match status" value="1"/>
</dbReference>
<comment type="subcellular location">
    <subcellularLocation>
        <location evidence="10 11">Cytoplasm</location>
    </subcellularLocation>
</comment>
<sequence length="425" mass="47280">MAISQLYQIYLQYPSVQTDTRKLKQGDLFFALKGDQFNGNKFAQSALDAGAAYAIIDEAEYHTGDRTILVEDVLTTLQLLALHHRKQFDIPFIAITGSNGKTTTKELVHVVLSAAYRTYTTEGNLNNHIGIPLTILRIKADAEMAVIEMGANHQKEIESYCRFTEPTHGLITNVGKAHLEGFGGVEGVRKGKGELFDYLRATKGTAFVLWDDMHLRQMSEGIPVIHNYGVTAGEVTGHALQSEPFLKVMIDSGASAGAIETQLVGDYNLPNVLAAVTVGKSFRISDKLIREAIEAYHPSNNRSQLMEINGNHFILDAYNANPSSMRAAIDNFARLHAEDKVLMLGAMAELGEESLDEHRAIVSFIEKFNWKSVVLVGGDFRKIKHPFIQLENSAEARDWFRGQTFNNTYLLIKGSRSMQMEKVLQ</sequence>
<dbReference type="InterPro" id="IPR036565">
    <property type="entry name" value="Mur-like_cat_sf"/>
</dbReference>
<proteinExistence type="inferred from homology"/>
<dbReference type="STRING" id="1349421.OI18_06590"/>
<dbReference type="NCBIfam" id="TIGR01143">
    <property type="entry name" value="murF"/>
    <property type="match status" value="1"/>
</dbReference>
<dbReference type="InterPro" id="IPR035911">
    <property type="entry name" value="MurE/MurF_N"/>
</dbReference>
<evidence type="ECO:0000313" key="16">
    <source>
        <dbReference type="Proteomes" id="UP000031408"/>
    </source>
</evidence>
<evidence type="ECO:0000256" key="2">
    <source>
        <dbReference type="ARBA" id="ARBA00022598"/>
    </source>
</evidence>
<evidence type="ECO:0000256" key="7">
    <source>
        <dbReference type="ARBA" id="ARBA00022984"/>
    </source>
</evidence>
<dbReference type="AlphaFoldDB" id="A0A0C1L590"/>
<dbReference type="GO" id="GO:0005524">
    <property type="term" value="F:ATP binding"/>
    <property type="evidence" value="ECO:0007669"/>
    <property type="project" value="UniProtKB-UniRule"/>
</dbReference>
<keyword evidence="7 10" id="KW-0573">Peptidoglycan synthesis</keyword>
<dbReference type="GO" id="GO:0071555">
    <property type="term" value="P:cell wall organization"/>
    <property type="evidence" value="ECO:0007669"/>
    <property type="project" value="UniProtKB-KW"/>
</dbReference>
<dbReference type="PANTHER" id="PTHR43024:SF1">
    <property type="entry name" value="UDP-N-ACETYLMURAMOYL-TRIPEPTIDE--D-ALANYL-D-ALANINE LIGASE"/>
    <property type="match status" value="1"/>
</dbReference>
<keyword evidence="6 10" id="KW-0133">Cell shape</keyword>
<dbReference type="Pfam" id="PF02875">
    <property type="entry name" value="Mur_ligase_C"/>
    <property type="match status" value="1"/>
</dbReference>
<dbReference type="GO" id="GO:0047480">
    <property type="term" value="F:UDP-N-acetylmuramoyl-tripeptide-D-alanyl-D-alanine ligase activity"/>
    <property type="evidence" value="ECO:0007669"/>
    <property type="project" value="UniProtKB-UniRule"/>
</dbReference>
<evidence type="ECO:0000256" key="9">
    <source>
        <dbReference type="ARBA" id="ARBA00023316"/>
    </source>
</evidence>
<keyword evidence="2 10" id="KW-0436">Ligase</keyword>
<evidence type="ECO:0000256" key="11">
    <source>
        <dbReference type="RuleBase" id="RU004136"/>
    </source>
</evidence>
<keyword evidence="4 10" id="KW-0547">Nucleotide-binding</keyword>
<dbReference type="UniPathway" id="UPA00219"/>
<comment type="similarity">
    <text evidence="10">Belongs to the MurCDEF family. MurF subfamily.</text>
</comment>
<keyword evidence="3 10" id="KW-0132">Cell division</keyword>
<evidence type="ECO:0000256" key="6">
    <source>
        <dbReference type="ARBA" id="ARBA00022960"/>
    </source>
</evidence>
<dbReference type="InterPro" id="IPR005863">
    <property type="entry name" value="UDP-N-AcMur_synth"/>
</dbReference>
<dbReference type="OrthoDB" id="9801978at2"/>
<dbReference type="SUPFAM" id="SSF63418">
    <property type="entry name" value="MurE/MurF N-terminal domain"/>
    <property type="match status" value="1"/>
</dbReference>
<comment type="caution">
    <text evidence="15">The sequence shown here is derived from an EMBL/GenBank/DDBJ whole genome shotgun (WGS) entry which is preliminary data.</text>
</comment>
<keyword evidence="8 10" id="KW-0131">Cell cycle</keyword>
<comment type="catalytic activity">
    <reaction evidence="10 11">
        <text>D-alanyl-D-alanine + UDP-N-acetyl-alpha-D-muramoyl-L-alanyl-gamma-D-glutamyl-meso-2,6-diaminopimelate + ATP = UDP-N-acetyl-alpha-D-muramoyl-L-alanyl-gamma-D-glutamyl-meso-2,6-diaminopimeloyl-D-alanyl-D-alanine + ADP + phosphate + H(+)</text>
        <dbReference type="Rhea" id="RHEA:28374"/>
        <dbReference type="ChEBI" id="CHEBI:15378"/>
        <dbReference type="ChEBI" id="CHEBI:30616"/>
        <dbReference type="ChEBI" id="CHEBI:43474"/>
        <dbReference type="ChEBI" id="CHEBI:57822"/>
        <dbReference type="ChEBI" id="CHEBI:61386"/>
        <dbReference type="ChEBI" id="CHEBI:83905"/>
        <dbReference type="ChEBI" id="CHEBI:456216"/>
        <dbReference type="EC" id="6.3.2.10"/>
    </reaction>
</comment>
<reference evidence="15 16" key="1">
    <citation type="submission" date="2014-11" db="EMBL/GenBank/DDBJ databases">
        <title>Genome sequence of Flavihumibacter solisilvae 3-3.</title>
        <authorList>
            <person name="Zhou G."/>
            <person name="Li M."/>
            <person name="Wang G."/>
        </authorList>
    </citation>
    <scope>NUCLEOTIDE SEQUENCE [LARGE SCALE GENOMIC DNA]</scope>
    <source>
        <strain evidence="15 16">3-3</strain>
    </source>
</reference>